<dbReference type="eggNOG" id="KOG0371">
    <property type="taxonomic scope" value="Eukaryota"/>
</dbReference>
<reference evidence="2 3" key="1">
    <citation type="journal article" date="2011" name="Proc. Natl. Acad. Sci. U.S.A.">
        <title>Evolutionary erosion of yeast sex chromosomes by mating-type switching accidents.</title>
        <authorList>
            <person name="Gordon J.L."/>
            <person name="Armisen D."/>
            <person name="Proux-Wera E."/>
            <person name="Oheigeartaigh S.S."/>
            <person name="Byrne K.P."/>
            <person name="Wolfe K.H."/>
        </authorList>
    </citation>
    <scope>NUCLEOTIDE SEQUENCE [LARGE SCALE GENOMIC DNA]</scope>
    <source>
        <strain evidence="3">ATCC 10662 / CBS 1146 / NBRC 0425 / NCYC 2629 / NRRL Y-866</strain>
    </source>
</reference>
<dbReference type="InterPro" id="IPR050126">
    <property type="entry name" value="Ap4A_hydrolase"/>
</dbReference>
<dbReference type="Proteomes" id="UP000005627">
    <property type="component" value="Chromosome 1"/>
</dbReference>
<keyword evidence="3" id="KW-1185">Reference proteome</keyword>
<sequence>MKRIVGGIVFVVAVVCLTVASSWKSYRMENTELNGAPIKIEFPQLRLLEQWTMPTDQDWRLIFVGDVHGQYTELMNIVEGELGGLDDQTTLVLLGDVVSKGPDSGRVIQFILEYRDRVKCVLGNHDLAVLFALVNPELSNHHNLLPLRVGDSQFIPKDLSKVKKMHQQLAHELGFVKAKSWALHSSLAVQFTLPNGQILYGCHAGMLPGDFSQRTPSVHALTEMKFVDPKDWTHTSKEKFKNSKHWYKLWDDVSEHITVLYGHDAKRGLNLRSHTKGLDSGCVKGKELSALQYSYDHITGKITTKLFQTSCVNNQAK</sequence>
<dbReference type="RefSeq" id="XP_003678614.1">
    <property type="nucleotide sequence ID" value="XM_003678566.1"/>
</dbReference>
<dbReference type="InterPro" id="IPR004843">
    <property type="entry name" value="Calcineurin-like_PHP"/>
</dbReference>
<dbReference type="Gene3D" id="3.60.21.10">
    <property type="match status" value="1"/>
</dbReference>
<evidence type="ECO:0000259" key="1">
    <source>
        <dbReference type="Pfam" id="PF00149"/>
    </source>
</evidence>
<dbReference type="GO" id="GO:0016791">
    <property type="term" value="F:phosphatase activity"/>
    <property type="evidence" value="ECO:0007669"/>
    <property type="project" value="TreeGrafter"/>
</dbReference>
<evidence type="ECO:0000313" key="2">
    <source>
        <dbReference type="EMBL" id="CCE89403.1"/>
    </source>
</evidence>
<dbReference type="KEGG" id="tdl:TDEL_0A00710"/>
<dbReference type="PANTHER" id="PTHR42850:SF4">
    <property type="entry name" value="ZINC-DEPENDENT ENDOPOLYPHOSPHATASE"/>
    <property type="match status" value="1"/>
</dbReference>
<dbReference type="EMBL" id="HE616742">
    <property type="protein sequence ID" value="CCE89403.1"/>
    <property type="molecule type" value="Genomic_DNA"/>
</dbReference>
<dbReference type="FunCoup" id="G8ZLA9">
    <property type="interactions" value="79"/>
</dbReference>
<dbReference type="InterPro" id="IPR029052">
    <property type="entry name" value="Metallo-depent_PP-like"/>
</dbReference>
<dbReference type="OrthoDB" id="10267127at2759"/>
<dbReference type="HOGENOM" id="CLU_023125_0_1_1"/>
<dbReference type="AlphaFoldDB" id="G8ZLA9"/>
<dbReference type="Pfam" id="PF00149">
    <property type="entry name" value="Metallophos"/>
    <property type="match status" value="1"/>
</dbReference>
<dbReference type="GO" id="GO:0016036">
    <property type="term" value="P:cellular response to phosphate starvation"/>
    <property type="evidence" value="ECO:0007669"/>
    <property type="project" value="EnsemblFungi"/>
</dbReference>
<dbReference type="PANTHER" id="PTHR42850">
    <property type="entry name" value="METALLOPHOSPHOESTERASE"/>
    <property type="match status" value="1"/>
</dbReference>
<name>G8ZLA9_TORDE</name>
<dbReference type="GO" id="GO:0000298">
    <property type="term" value="F:endopolyphosphatase activity"/>
    <property type="evidence" value="ECO:0007669"/>
    <property type="project" value="EnsemblFungi"/>
</dbReference>
<evidence type="ECO:0000313" key="3">
    <source>
        <dbReference type="Proteomes" id="UP000005627"/>
    </source>
</evidence>
<feature type="domain" description="Calcineurin-like phosphoesterase" evidence="1">
    <location>
        <begin position="60"/>
        <end position="264"/>
    </location>
</feature>
<gene>
    <name evidence="2" type="primary">TDEL0A00710</name>
    <name evidence="2" type="ORF">TDEL_0A00710</name>
</gene>
<accession>G8ZLA9</accession>
<dbReference type="InParanoid" id="G8ZLA9"/>
<protein>
    <recommendedName>
        <fullName evidence="1">Calcineurin-like phosphoesterase domain-containing protein</fullName>
    </recommendedName>
</protein>
<dbReference type="GO" id="GO:0006798">
    <property type="term" value="P:polyphosphate catabolic process"/>
    <property type="evidence" value="ECO:0007669"/>
    <property type="project" value="EnsemblFungi"/>
</dbReference>
<organism evidence="2 3">
    <name type="scientific">Torulaspora delbrueckii</name>
    <name type="common">Yeast</name>
    <name type="synonym">Candida colliculosa</name>
    <dbReference type="NCBI Taxonomy" id="4950"/>
    <lineage>
        <taxon>Eukaryota</taxon>
        <taxon>Fungi</taxon>
        <taxon>Dikarya</taxon>
        <taxon>Ascomycota</taxon>
        <taxon>Saccharomycotina</taxon>
        <taxon>Saccharomycetes</taxon>
        <taxon>Saccharomycetales</taxon>
        <taxon>Saccharomycetaceae</taxon>
        <taxon>Torulaspora</taxon>
    </lineage>
</organism>
<dbReference type="SUPFAM" id="SSF56300">
    <property type="entry name" value="Metallo-dependent phosphatases"/>
    <property type="match status" value="1"/>
</dbReference>
<dbReference type="GeneID" id="11503021"/>
<dbReference type="STRING" id="1076872.G8ZLA9"/>
<dbReference type="GO" id="GO:0000324">
    <property type="term" value="C:fungal-type vacuole"/>
    <property type="evidence" value="ECO:0007669"/>
    <property type="project" value="EnsemblFungi"/>
</dbReference>
<dbReference type="GO" id="GO:0005775">
    <property type="term" value="C:vacuolar lumen"/>
    <property type="evidence" value="ECO:0007669"/>
    <property type="project" value="EnsemblFungi"/>
</dbReference>
<proteinExistence type="predicted"/>